<evidence type="ECO:0000313" key="3">
    <source>
        <dbReference type="EMBL" id="GEU64567.1"/>
    </source>
</evidence>
<feature type="region of interest" description="Disordered" evidence="2">
    <location>
        <begin position="223"/>
        <end position="286"/>
    </location>
</feature>
<sequence>MITYLTKSDPSEGFNQIINFLNGSSIKYALTVNPNIYVACIKQFWTSVAVKKVNDVMRLQALVDKKKVIITEASIRDVLCLDDAEGIECLPNEEIFAELARMGYEKPFTKLTFYKAFFSSQWKFFIHTILQCMSAKQTSWNEFSSSMASAVICLSTGDLSSHTTKYASPTLSQKIFTNMRRVGKGFYRMETPLFEGMIVAQEVADKGDAEVNVDDVPAVGVAAEGDVSVANDDVPTTVEEPSIPSPTPHNLPPQPFQDIPSTSQVPPTPPQSPQVQPQPSHDAGLPMDLLQNLMDTCTTITRKVKHLEQDKVAQALEITKLKQRVKKLKRRNKAYKLKRFKKVGIAQRIDTSDDTVMDDDVAVEKSVHVDESAQVQGRQAESQAQIYQIDLEHANKVLSMQDDDVEPAKLQEVVEVVTPTKLITERKEVVIRDPQETATPSIIIHSEAKSKDKGKGILVEEPKPLKKQAQIKQDEAYRESKKEDNVVKRYQVLKMKPQTEAQARKSMMIYLRNVAGFKIDYFKGMTYDDIRPIFEKHFNSNVYFLQKIKEQMDEEDSRALKRVNESQEDNAAKKQKLDDEVSIVDYEIYNEHNKPYYKIKKADDSHQLYLSFLSMLRNFDKEDLEVLWEMVKERFATTKPKNFSDDFLLTTLRAMFKKPDIQAQIWKNQRSVHGLAKVKSWKLLESCGVQIISFTTTQLILLVERIYPLSRFTLGQLVNNVRLKVEEESKVSLELMSFGVDAAEELKKNMLNDYCCQAKMMLLINAAKLN</sequence>
<feature type="compositionally biased region" description="Pro residues" evidence="2">
    <location>
        <begin position="243"/>
        <end position="255"/>
    </location>
</feature>
<gene>
    <name evidence="3" type="ORF">Tci_036545</name>
</gene>
<protein>
    <recommendedName>
        <fullName evidence="4">Xylulose kinase-1</fullName>
    </recommendedName>
</protein>
<dbReference type="AlphaFoldDB" id="A0A6L2LUD2"/>
<dbReference type="EMBL" id="BKCJ010005043">
    <property type="protein sequence ID" value="GEU64567.1"/>
    <property type="molecule type" value="Genomic_DNA"/>
</dbReference>
<keyword evidence="1" id="KW-0175">Coiled coil</keyword>
<accession>A0A6L2LUD2</accession>
<reference evidence="3" key="1">
    <citation type="journal article" date="2019" name="Sci. Rep.">
        <title>Draft genome of Tanacetum cinerariifolium, the natural source of mosquito coil.</title>
        <authorList>
            <person name="Yamashiro T."/>
            <person name="Shiraishi A."/>
            <person name="Satake H."/>
            <person name="Nakayama K."/>
        </authorList>
    </citation>
    <scope>NUCLEOTIDE SEQUENCE</scope>
</reference>
<organism evidence="3">
    <name type="scientific">Tanacetum cinerariifolium</name>
    <name type="common">Dalmatian daisy</name>
    <name type="synonym">Chrysanthemum cinerariifolium</name>
    <dbReference type="NCBI Taxonomy" id="118510"/>
    <lineage>
        <taxon>Eukaryota</taxon>
        <taxon>Viridiplantae</taxon>
        <taxon>Streptophyta</taxon>
        <taxon>Embryophyta</taxon>
        <taxon>Tracheophyta</taxon>
        <taxon>Spermatophyta</taxon>
        <taxon>Magnoliopsida</taxon>
        <taxon>eudicotyledons</taxon>
        <taxon>Gunneridae</taxon>
        <taxon>Pentapetalae</taxon>
        <taxon>asterids</taxon>
        <taxon>campanulids</taxon>
        <taxon>Asterales</taxon>
        <taxon>Asteraceae</taxon>
        <taxon>Asteroideae</taxon>
        <taxon>Anthemideae</taxon>
        <taxon>Anthemidinae</taxon>
        <taxon>Tanacetum</taxon>
    </lineage>
</organism>
<evidence type="ECO:0008006" key="4">
    <source>
        <dbReference type="Google" id="ProtNLM"/>
    </source>
</evidence>
<feature type="coiled-coil region" evidence="1">
    <location>
        <begin position="290"/>
        <end position="338"/>
    </location>
</feature>
<name>A0A6L2LUD2_TANCI</name>
<evidence type="ECO:0000256" key="1">
    <source>
        <dbReference type="SAM" id="Coils"/>
    </source>
</evidence>
<proteinExistence type="predicted"/>
<comment type="caution">
    <text evidence="3">The sequence shown here is derived from an EMBL/GenBank/DDBJ whole genome shotgun (WGS) entry which is preliminary data.</text>
</comment>
<evidence type="ECO:0000256" key="2">
    <source>
        <dbReference type="SAM" id="MobiDB-lite"/>
    </source>
</evidence>